<dbReference type="PATRIC" id="fig|630.129.peg.2920"/>
<evidence type="ECO:0000313" key="4">
    <source>
        <dbReference type="EMBL" id="QQU47521.1"/>
    </source>
</evidence>
<dbReference type="AlphaFoldDB" id="A0A0E1NHC2"/>
<dbReference type="PANTHER" id="PTHR42852">
    <property type="entry name" value="THIOL:DISULFIDE INTERCHANGE PROTEIN DSBE"/>
    <property type="match status" value="1"/>
</dbReference>
<dbReference type="EMBL" id="CP068146">
    <property type="protein sequence ID" value="QQU47521.1"/>
    <property type="molecule type" value="Genomic_DNA"/>
</dbReference>
<reference evidence="3 5" key="1">
    <citation type="submission" date="2015-03" db="EMBL/GenBank/DDBJ databases">
        <authorList>
            <consortium name="Pathogen Informatics"/>
            <person name="Murphy D."/>
        </authorList>
    </citation>
    <scope>NUCLEOTIDE SEQUENCE [LARGE SCALE GENOMIC DNA]</scope>
    <source>
        <strain evidence="3 5">IP05342</strain>
    </source>
</reference>
<dbReference type="GeneID" id="31408358"/>
<dbReference type="Proteomes" id="UP000048841">
    <property type="component" value="Unassembled WGS sequence"/>
</dbReference>
<dbReference type="SUPFAM" id="SSF52833">
    <property type="entry name" value="Thioredoxin-like"/>
    <property type="match status" value="1"/>
</dbReference>
<accession>A0A0E1NHC2</accession>
<evidence type="ECO:0000313" key="7">
    <source>
        <dbReference type="Proteomes" id="UP000595309"/>
    </source>
</evidence>
<dbReference type="InterPro" id="IPR036249">
    <property type="entry name" value="Thioredoxin-like_sf"/>
</dbReference>
<proteinExistence type="predicted"/>
<evidence type="ECO:0000313" key="6">
    <source>
        <dbReference type="Proteomes" id="UP000048841"/>
    </source>
</evidence>
<dbReference type="PANTHER" id="PTHR42852:SF17">
    <property type="entry name" value="THIOREDOXIN-LIKE PROTEIN HI_1115"/>
    <property type="match status" value="1"/>
</dbReference>
<dbReference type="InterPro" id="IPR013766">
    <property type="entry name" value="Thioredoxin_domain"/>
</dbReference>
<reference evidence="2 6" key="2">
    <citation type="submission" date="2015-03" db="EMBL/GenBank/DDBJ databases">
        <authorList>
            <person name="Murphy D."/>
        </authorList>
    </citation>
    <scope>NUCLEOTIDE SEQUENCE [LARGE SCALE GENOMIC DNA]</scope>
    <source>
        <strain evidence="2 6">IP26249</strain>
    </source>
</reference>
<reference evidence="4 7" key="3">
    <citation type="submission" date="2021-01" db="EMBL/GenBank/DDBJ databases">
        <title>FDA dAtabase for Regulatory Grade micrObial Sequences (FDA-ARGOS): Supporting development and validation of Infectious Disease Dx tests.</title>
        <authorList>
            <person name="Blissenbach B."/>
            <person name="Krut O."/>
            <person name="Tallon L."/>
            <person name="Sadzewicz L."/>
            <person name="Zhao X."/>
            <person name="Boylan J."/>
            <person name="Ott S."/>
            <person name="Bowen H."/>
            <person name="Vavikolanu K."/>
            <person name="Mehta A."/>
            <person name="Aluvathingal J."/>
            <person name="Nadendla S."/>
            <person name="Yan Y."/>
            <person name="Sichtig H."/>
        </authorList>
    </citation>
    <scope>NUCLEOTIDE SEQUENCE [LARGE SCALE GENOMIC DNA]</scope>
    <source>
        <strain evidence="4 7">FDAARGOS_1082</strain>
    </source>
</reference>
<dbReference type="EMBL" id="CPXJ01000028">
    <property type="protein sequence ID" value="CND88683.1"/>
    <property type="molecule type" value="Genomic_DNA"/>
</dbReference>
<dbReference type="OMA" id="YVWATWC"/>
<gene>
    <name evidence="2" type="primary">trxA</name>
    <name evidence="2" type="ORF">ERS137941_01515</name>
    <name evidence="3" type="ORF">ERS137959_02468</name>
    <name evidence="4" type="ORF">I6I39_01735</name>
</gene>
<dbReference type="Proteomes" id="UP000041601">
    <property type="component" value="Unassembled WGS sequence"/>
</dbReference>
<dbReference type="GO" id="GO:0016209">
    <property type="term" value="F:antioxidant activity"/>
    <property type="evidence" value="ECO:0007669"/>
    <property type="project" value="InterPro"/>
</dbReference>
<organism evidence="2 6">
    <name type="scientific">Yersinia enterocolitica</name>
    <dbReference type="NCBI Taxonomy" id="630"/>
    <lineage>
        <taxon>Bacteria</taxon>
        <taxon>Pseudomonadati</taxon>
        <taxon>Pseudomonadota</taxon>
        <taxon>Gammaproteobacteria</taxon>
        <taxon>Enterobacterales</taxon>
        <taxon>Yersiniaceae</taxon>
        <taxon>Yersinia</taxon>
    </lineage>
</organism>
<evidence type="ECO:0000313" key="5">
    <source>
        <dbReference type="Proteomes" id="UP000041601"/>
    </source>
</evidence>
<dbReference type="Gene3D" id="3.40.30.10">
    <property type="entry name" value="Glutaredoxin"/>
    <property type="match status" value="1"/>
</dbReference>
<dbReference type="PROSITE" id="PS51352">
    <property type="entry name" value="THIOREDOXIN_2"/>
    <property type="match status" value="1"/>
</dbReference>
<name>A0A0E1NHC2_YEREN</name>
<evidence type="ECO:0000313" key="3">
    <source>
        <dbReference type="EMBL" id="CND88683.1"/>
    </source>
</evidence>
<dbReference type="KEGG" id="yet:CH48_353"/>
<dbReference type="Proteomes" id="UP000595309">
    <property type="component" value="Chromosome"/>
</dbReference>
<evidence type="ECO:0000313" key="2">
    <source>
        <dbReference type="EMBL" id="CFQ59627.1"/>
    </source>
</evidence>
<dbReference type="InterPro" id="IPR050553">
    <property type="entry name" value="Thioredoxin_ResA/DsbE_sf"/>
</dbReference>
<dbReference type="InterPro" id="IPR000866">
    <property type="entry name" value="AhpC/TSA"/>
</dbReference>
<dbReference type="CDD" id="cd03011">
    <property type="entry name" value="TlpA_like_ScsD_MtbDsbE"/>
    <property type="match status" value="1"/>
</dbReference>
<feature type="domain" description="Thioredoxin" evidence="1">
    <location>
        <begin position="31"/>
        <end position="166"/>
    </location>
</feature>
<sequence>MNRLKRWGKELMVLLLLVVVVSVTMDWLRSPQAPANWPDTPRQTLAGKAVSLSEMSQEKPLLIYFWATWCGVCKFTTPSVNQLVQEGENVLTVALRSGDPAQVETWLRKKGYQLPVINDPQGELSAQWQINVTPTVVILYQGKMVQHTSGWTSYWGMKLRLWLASF</sequence>
<protein>
    <submittedName>
        <fullName evidence="2 3">Metal resistance protein</fullName>
    </submittedName>
    <submittedName>
        <fullName evidence="4">Protein disulfide oxidoreductase</fullName>
    </submittedName>
</protein>
<dbReference type="EMBL" id="CGBR01000007">
    <property type="protein sequence ID" value="CFQ59627.1"/>
    <property type="molecule type" value="Genomic_DNA"/>
</dbReference>
<dbReference type="Pfam" id="PF00578">
    <property type="entry name" value="AhpC-TSA"/>
    <property type="match status" value="1"/>
</dbReference>
<dbReference type="RefSeq" id="WP_005158520.1">
    <property type="nucleotide sequence ID" value="NZ_CGBC01000008.1"/>
</dbReference>
<keyword evidence="5" id="KW-1185">Reference proteome</keyword>
<dbReference type="GO" id="GO:0016491">
    <property type="term" value="F:oxidoreductase activity"/>
    <property type="evidence" value="ECO:0007669"/>
    <property type="project" value="InterPro"/>
</dbReference>
<evidence type="ECO:0000259" key="1">
    <source>
        <dbReference type="PROSITE" id="PS51352"/>
    </source>
</evidence>